<reference evidence="2" key="1">
    <citation type="submission" date="2018-04" db="EMBL/GenBank/DDBJ databases">
        <authorList>
            <person name="Lucker S."/>
            <person name="Sakoula D."/>
        </authorList>
    </citation>
    <scope>NUCLEOTIDE SEQUENCE [LARGE SCALE GENOMIC DNA]</scope>
</reference>
<evidence type="ECO:0000313" key="1">
    <source>
        <dbReference type="EMBL" id="SPP66181.1"/>
    </source>
</evidence>
<gene>
    <name evidence="1" type="ORF">NITLEN_50221</name>
</gene>
<dbReference type="Proteomes" id="UP000248168">
    <property type="component" value="Unassembled WGS sequence"/>
</dbReference>
<proteinExistence type="predicted"/>
<evidence type="ECO:0000313" key="2">
    <source>
        <dbReference type="Proteomes" id="UP000248168"/>
    </source>
</evidence>
<dbReference type="InParanoid" id="A0A330L8K1"/>
<keyword evidence="2" id="KW-1185">Reference proteome</keyword>
<sequence>MTRGFGIALINLLGTYENESAKP</sequence>
<accession>A0A330L8K1</accession>
<dbReference type="AlphaFoldDB" id="A0A330L8K1"/>
<name>A0A330L8K1_9BACT</name>
<organism evidence="1 2">
    <name type="scientific">Nitrospira lenta</name>
    <dbReference type="NCBI Taxonomy" id="1436998"/>
    <lineage>
        <taxon>Bacteria</taxon>
        <taxon>Pseudomonadati</taxon>
        <taxon>Nitrospirota</taxon>
        <taxon>Nitrospiria</taxon>
        <taxon>Nitrospirales</taxon>
        <taxon>Nitrospiraceae</taxon>
        <taxon>Nitrospira</taxon>
    </lineage>
</organism>
<protein>
    <submittedName>
        <fullName evidence="1">Uncharacterized protein</fullName>
    </submittedName>
</protein>
<dbReference type="EMBL" id="OUNR01000018">
    <property type="protein sequence ID" value="SPP66181.1"/>
    <property type="molecule type" value="Genomic_DNA"/>
</dbReference>